<accession>A0A0C7NGK2</accession>
<feature type="signal peptide" evidence="1">
    <location>
        <begin position="1"/>
        <end position="22"/>
    </location>
</feature>
<dbReference type="AlphaFoldDB" id="A0A0C7NGK2"/>
<protein>
    <submittedName>
        <fullName evidence="2">LALA0S14e00672g1_1</fullName>
    </submittedName>
</protein>
<dbReference type="EMBL" id="LN736373">
    <property type="protein sequence ID" value="CEP64849.1"/>
    <property type="molecule type" value="Genomic_DNA"/>
</dbReference>
<dbReference type="RefSeq" id="XP_022631049.1">
    <property type="nucleotide sequence ID" value="XM_022771554.1"/>
</dbReference>
<name>A0A0C7NGK2_9SACH</name>
<dbReference type="GeneID" id="34688418"/>
<evidence type="ECO:0000313" key="3">
    <source>
        <dbReference type="Proteomes" id="UP000054304"/>
    </source>
</evidence>
<evidence type="ECO:0000256" key="1">
    <source>
        <dbReference type="SAM" id="SignalP"/>
    </source>
</evidence>
<gene>
    <name evidence="2" type="ORF">LALA0_S14e00672g</name>
</gene>
<reference evidence="2 3" key="1">
    <citation type="submission" date="2014-12" db="EMBL/GenBank/DDBJ databases">
        <authorList>
            <person name="Neuveglise Cecile"/>
        </authorList>
    </citation>
    <scope>NUCLEOTIDE SEQUENCE [LARGE SCALE GENOMIC DNA]</scope>
    <source>
        <strain evidence="2 3">CBS 12615</strain>
    </source>
</reference>
<feature type="chain" id="PRO_5002207954" evidence="1">
    <location>
        <begin position="23"/>
        <end position="261"/>
    </location>
</feature>
<organism evidence="2 3">
    <name type="scientific">Lachancea lanzarotensis</name>
    <dbReference type="NCBI Taxonomy" id="1245769"/>
    <lineage>
        <taxon>Eukaryota</taxon>
        <taxon>Fungi</taxon>
        <taxon>Dikarya</taxon>
        <taxon>Ascomycota</taxon>
        <taxon>Saccharomycotina</taxon>
        <taxon>Saccharomycetes</taxon>
        <taxon>Saccharomycetales</taxon>
        <taxon>Saccharomycetaceae</taxon>
        <taxon>Lachancea</taxon>
    </lineage>
</organism>
<dbReference type="Proteomes" id="UP000054304">
    <property type="component" value="Unassembled WGS sequence"/>
</dbReference>
<proteinExistence type="predicted"/>
<sequence>MHCKLNFLVWLVCHLVFAHASADTVITAKAMGGNSPVPVVVGADGSITPALDSAFKHYGKKNWQEQSRGLELTTTIARNISLYPLLTLKESRKNFPHWTLRSPAGQADYIAWLAKSVPSGDRWTSNVDFTGFEVSAFFALYHISVGRMISLTVFFASRYAHVFGDRVSAAVSLMKSLQEHTSRNFVSWFMYDGECVMAWSSHCTPPKCRKPATKAPILKAFRQIVHSELNDEATSVCIHLKYGEKWSNDVRVAKKGVLNSL</sequence>
<keyword evidence="3" id="KW-1185">Reference proteome</keyword>
<evidence type="ECO:0000313" key="2">
    <source>
        <dbReference type="EMBL" id="CEP64849.1"/>
    </source>
</evidence>
<keyword evidence="1" id="KW-0732">Signal</keyword>
<dbReference type="HOGENOM" id="CLU_1065851_0_0_1"/>